<gene>
    <name evidence="2" type="ORF">AB205_0108710</name>
</gene>
<dbReference type="InterPro" id="IPR003593">
    <property type="entry name" value="AAA+_ATPase"/>
</dbReference>
<dbReference type="AlphaFoldDB" id="A0A2G9S581"/>
<dbReference type="OrthoDB" id="29072at2759"/>
<proteinExistence type="predicted"/>
<keyword evidence="3" id="KW-1185">Reference proteome</keyword>
<dbReference type="Proteomes" id="UP000228934">
    <property type="component" value="Unassembled WGS sequence"/>
</dbReference>
<dbReference type="GO" id="GO:0005524">
    <property type="term" value="F:ATP binding"/>
    <property type="evidence" value="ECO:0007669"/>
    <property type="project" value="InterPro"/>
</dbReference>
<feature type="non-terminal residue" evidence="2">
    <location>
        <position position="205"/>
    </location>
</feature>
<dbReference type="InterPro" id="IPR027417">
    <property type="entry name" value="P-loop_NTPase"/>
</dbReference>
<evidence type="ECO:0000259" key="1">
    <source>
        <dbReference type="SMART" id="SM00382"/>
    </source>
</evidence>
<name>A0A2G9S581_AQUCT</name>
<dbReference type="GO" id="GO:0016887">
    <property type="term" value="F:ATP hydrolysis activity"/>
    <property type="evidence" value="ECO:0007669"/>
    <property type="project" value="InterPro"/>
</dbReference>
<organism evidence="2 3">
    <name type="scientific">Aquarana catesbeiana</name>
    <name type="common">American bullfrog</name>
    <name type="synonym">Rana catesbeiana</name>
    <dbReference type="NCBI Taxonomy" id="8400"/>
    <lineage>
        <taxon>Eukaryota</taxon>
        <taxon>Metazoa</taxon>
        <taxon>Chordata</taxon>
        <taxon>Craniata</taxon>
        <taxon>Vertebrata</taxon>
        <taxon>Euteleostomi</taxon>
        <taxon>Amphibia</taxon>
        <taxon>Batrachia</taxon>
        <taxon>Anura</taxon>
        <taxon>Neobatrachia</taxon>
        <taxon>Ranoidea</taxon>
        <taxon>Ranidae</taxon>
        <taxon>Aquarana</taxon>
    </lineage>
</organism>
<dbReference type="InterPro" id="IPR003959">
    <property type="entry name" value="ATPase_AAA_core"/>
</dbReference>
<accession>A0A2G9S581</accession>
<dbReference type="GO" id="GO:0016197">
    <property type="term" value="P:endosomal transport"/>
    <property type="evidence" value="ECO:0007669"/>
    <property type="project" value="TreeGrafter"/>
</dbReference>
<dbReference type="Pfam" id="PF00004">
    <property type="entry name" value="AAA"/>
    <property type="match status" value="1"/>
</dbReference>
<evidence type="ECO:0000313" key="3">
    <source>
        <dbReference type="Proteomes" id="UP000228934"/>
    </source>
</evidence>
<dbReference type="Gene3D" id="3.40.50.300">
    <property type="entry name" value="P-loop containing nucleotide triphosphate hydrolases"/>
    <property type="match status" value="1"/>
</dbReference>
<dbReference type="EMBL" id="KV926072">
    <property type="protein sequence ID" value="PIO35287.1"/>
    <property type="molecule type" value="Genomic_DNA"/>
</dbReference>
<feature type="non-terminal residue" evidence="2">
    <location>
        <position position="1"/>
    </location>
</feature>
<reference evidence="3" key="1">
    <citation type="journal article" date="2017" name="Nat. Commun.">
        <title>The North American bullfrog draft genome provides insight into hormonal regulation of long noncoding RNA.</title>
        <authorList>
            <person name="Hammond S.A."/>
            <person name="Warren R.L."/>
            <person name="Vandervalk B.P."/>
            <person name="Kucuk E."/>
            <person name="Khan H."/>
            <person name="Gibb E.A."/>
            <person name="Pandoh P."/>
            <person name="Kirk H."/>
            <person name="Zhao Y."/>
            <person name="Jones M."/>
            <person name="Mungall A.J."/>
            <person name="Coope R."/>
            <person name="Pleasance S."/>
            <person name="Moore R.A."/>
            <person name="Holt R.A."/>
            <person name="Round J.M."/>
            <person name="Ohora S."/>
            <person name="Walle B.V."/>
            <person name="Veldhoen N."/>
            <person name="Helbing C.C."/>
            <person name="Birol I."/>
        </authorList>
    </citation>
    <scope>NUCLEOTIDE SEQUENCE [LARGE SCALE GENOMIC DNA]</scope>
</reference>
<dbReference type="SMART" id="SM00382">
    <property type="entry name" value="AAA"/>
    <property type="match status" value="1"/>
</dbReference>
<dbReference type="GO" id="GO:0007033">
    <property type="term" value="P:vacuole organization"/>
    <property type="evidence" value="ECO:0007669"/>
    <property type="project" value="TreeGrafter"/>
</dbReference>
<evidence type="ECO:0000313" key="2">
    <source>
        <dbReference type="EMBL" id="PIO35287.1"/>
    </source>
</evidence>
<dbReference type="SUPFAM" id="SSF52540">
    <property type="entry name" value="P-loop containing nucleoside triphosphate hydrolases"/>
    <property type="match status" value="1"/>
</dbReference>
<feature type="domain" description="AAA+ ATPase" evidence="1">
    <location>
        <begin position="105"/>
        <end position="203"/>
    </location>
</feature>
<sequence>YVCIQYVYLFFFLDGTLGEKQKQSLRSEQLQAYLKKKKEGASEVQWSDSDEEDLKKKNMPRQLQGSIFTDNTKVKWSNIAGLEEVKTAVIFPIKFPHLYTGKRTPWRGVLLFGATGTGKSYLAKVLATESNFTFFSTSSSHLVSKSLEESEKLVKNLFQLAREQKPSIIFIDEIDSLSVGVDNEGIVVLGATNIPWILDSDIRRQ</sequence>
<dbReference type="InterPro" id="IPR050304">
    <property type="entry name" value="MT-severing_AAA_ATPase"/>
</dbReference>
<protein>
    <recommendedName>
        <fullName evidence="1">AAA+ ATPase domain-containing protein</fullName>
    </recommendedName>
</protein>
<dbReference type="PANTHER" id="PTHR23074:SF83">
    <property type="entry name" value="VACUOLAR PROTEIN SORTING-ASSOCIATED PROTEIN 4A"/>
    <property type="match status" value="1"/>
</dbReference>
<dbReference type="PANTHER" id="PTHR23074">
    <property type="entry name" value="AAA DOMAIN-CONTAINING"/>
    <property type="match status" value="1"/>
</dbReference>